<evidence type="ECO:0000256" key="2">
    <source>
        <dbReference type="ARBA" id="ARBA00023015"/>
    </source>
</evidence>
<dbReference type="Pfam" id="PF03634">
    <property type="entry name" value="TCP"/>
    <property type="match status" value="1"/>
</dbReference>
<feature type="compositionally biased region" description="Polar residues" evidence="6">
    <location>
        <begin position="306"/>
        <end position="328"/>
    </location>
</feature>
<feature type="region of interest" description="Disordered" evidence="6">
    <location>
        <begin position="306"/>
        <end position="334"/>
    </location>
</feature>
<evidence type="ECO:0000256" key="3">
    <source>
        <dbReference type="ARBA" id="ARBA00023125"/>
    </source>
</evidence>
<dbReference type="Proteomes" id="UP000541444">
    <property type="component" value="Unassembled WGS sequence"/>
</dbReference>
<feature type="domain" description="TCP" evidence="7">
    <location>
        <begin position="51"/>
        <end position="109"/>
    </location>
</feature>
<keyword evidence="9" id="KW-1185">Reference proteome</keyword>
<dbReference type="GO" id="GO:0003700">
    <property type="term" value="F:DNA-binding transcription factor activity"/>
    <property type="evidence" value="ECO:0007669"/>
    <property type="project" value="InterPro"/>
</dbReference>
<dbReference type="OrthoDB" id="1889307at2759"/>
<organism evidence="8 9">
    <name type="scientific">Kingdonia uniflora</name>
    <dbReference type="NCBI Taxonomy" id="39325"/>
    <lineage>
        <taxon>Eukaryota</taxon>
        <taxon>Viridiplantae</taxon>
        <taxon>Streptophyta</taxon>
        <taxon>Embryophyta</taxon>
        <taxon>Tracheophyta</taxon>
        <taxon>Spermatophyta</taxon>
        <taxon>Magnoliopsida</taxon>
        <taxon>Ranunculales</taxon>
        <taxon>Circaeasteraceae</taxon>
        <taxon>Kingdonia</taxon>
    </lineage>
</organism>
<dbReference type="EMBL" id="JACGCM010000671">
    <property type="protein sequence ID" value="KAF6169165.1"/>
    <property type="molecule type" value="Genomic_DNA"/>
</dbReference>
<dbReference type="InterPro" id="IPR005333">
    <property type="entry name" value="Transcription_factor_TCP"/>
</dbReference>
<comment type="caution">
    <text evidence="8">The sequence shown here is derived from an EMBL/GenBank/DDBJ whole genome shotgun (WGS) entry which is preliminary data.</text>
</comment>
<sequence>MITNSREQGFPAKKESKTSNDGKITKGASSSRQWLGLKDPRVVRVSRSFGGKDRHSKVCTIRGLRDRRVRLSVPTAIQLYDLQDRLGLNQPSKVVDWLLDAAKHDIDELPPLQIPPGNFGEFPQSNIHALNSNLELVKNDGSLSLMSSSKEGDKINDSASVEHQTTMSKSTLWNLNVPLQSKLDEVVRGTNIDGKCSWMKESEQESLSQEGVTILSSHNPQPRANTSFPSLANNIIPYNPYYNWDPSHLYLSNLGAHGYLTTQSDDHHNNYNLVTVPSPLPVPSFFSPYITTQGESNNPRQINQLQMASSSSQDPFANSLAPSLNSGTPPMRPLQFGITSRILHSQISNEGNRGPSNTLVPPPSFHSHPTGQDVPRNR</sequence>
<dbReference type="GO" id="GO:0043565">
    <property type="term" value="F:sequence-specific DNA binding"/>
    <property type="evidence" value="ECO:0007669"/>
    <property type="project" value="TreeGrafter"/>
</dbReference>
<feature type="compositionally biased region" description="Basic and acidic residues" evidence="6">
    <location>
        <begin position="12"/>
        <end position="24"/>
    </location>
</feature>
<dbReference type="PANTHER" id="PTHR31072">
    <property type="entry name" value="TRANSCRIPTION FACTOR TCP4-RELATED"/>
    <property type="match status" value="1"/>
</dbReference>
<feature type="compositionally biased region" description="Polar residues" evidence="6">
    <location>
        <begin position="347"/>
        <end position="359"/>
    </location>
</feature>
<evidence type="ECO:0000259" key="7">
    <source>
        <dbReference type="PROSITE" id="PS51369"/>
    </source>
</evidence>
<evidence type="ECO:0000256" key="4">
    <source>
        <dbReference type="ARBA" id="ARBA00023163"/>
    </source>
</evidence>
<evidence type="ECO:0000256" key="1">
    <source>
        <dbReference type="ARBA" id="ARBA00004123"/>
    </source>
</evidence>
<dbReference type="PROSITE" id="PS51369">
    <property type="entry name" value="TCP"/>
    <property type="match status" value="1"/>
</dbReference>
<proteinExistence type="predicted"/>
<feature type="region of interest" description="Disordered" evidence="6">
    <location>
        <begin position="347"/>
        <end position="378"/>
    </location>
</feature>
<dbReference type="PANTHER" id="PTHR31072:SF147">
    <property type="entry name" value="TRANSCRIPTION FACTOR TCP13"/>
    <property type="match status" value="1"/>
</dbReference>
<protein>
    <recommendedName>
        <fullName evidence="7">TCP domain-containing protein</fullName>
    </recommendedName>
</protein>
<keyword evidence="2" id="KW-0805">Transcription regulation</keyword>
<keyword evidence="3" id="KW-0238">DNA-binding</keyword>
<keyword evidence="4" id="KW-0804">Transcription</keyword>
<evidence type="ECO:0000313" key="8">
    <source>
        <dbReference type="EMBL" id="KAF6169165.1"/>
    </source>
</evidence>
<feature type="region of interest" description="Disordered" evidence="6">
    <location>
        <begin position="1"/>
        <end position="32"/>
    </location>
</feature>
<accession>A0A7J7NPQ0</accession>
<dbReference type="InterPro" id="IPR017887">
    <property type="entry name" value="TF_TCP_subgr"/>
</dbReference>
<keyword evidence="5" id="KW-0539">Nucleus</keyword>
<evidence type="ECO:0000256" key="6">
    <source>
        <dbReference type="SAM" id="MobiDB-lite"/>
    </source>
</evidence>
<evidence type="ECO:0000313" key="9">
    <source>
        <dbReference type="Proteomes" id="UP000541444"/>
    </source>
</evidence>
<reference evidence="8 9" key="1">
    <citation type="journal article" date="2020" name="IScience">
        <title>Genome Sequencing of the Endangered Kingdonia uniflora (Circaeasteraceae, Ranunculales) Reveals Potential Mechanisms of Evolutionary Specialization.</title>
        <authorList>
            <person name="Sun Y."/>
            <person name="Deng T."/>
            <person name="Zhang A."/>
            <person name="Moore M.J."/>
            <person name="Landis J.B."/>
            <person name="Lin N."/>
            <person name="Zhang H."/>
            <person name="Zhang X."/>
            <person name="Huang J."/>
            <person name="Zhang X."/>
            <person name="Sun H."/>
            <person name="Wang H."/>
        </authorList>
    </citation>
    <scope>NUCLEOTIDE SEQUENCE [LARGE SCALE GENOMIC DNA]</scope>
    <source>
        <strain evidence="8">TB1705</strain>
        <tissue evidence="8">Leaf</tissue>
    </source>
</reference>
<comment type="subcellular location">
    <subcellularLocation>
        <location evidence="1">Nucleus</location>
    </subcellularLocation>
</comment>
<name>A0A7J7NPQ0_9MAGN</name>
<evidence type="ECO:0000256" key="5">
    <source>
        <dbReference type="ARBA" id="ARBA00023242"/>
    </source>
</evidence>
<gene>
    <name evidence="8" type="ORF">GIB67_038662</name>
</gene>
<dbReference type="GO" id="GO:0005634">
    <property type="term" value="C:nucleus"/>
    <property type="evidence" value="ECO:0007669"/>
    <property type="project" value="UniProtKB-SubCell"/>
</dbReference>
<dbReference type="AlphaFoldDB" id="A0A7J7NPQ0"/>